<evidence type="ECO:0000256" key="2">
    <source>
        <dbReference type="ARBA" id="ARBA00010671"/>
    </source>
</evidence>
<dbReference type="Gene3D" id="3.40.640.10">
    <property type="entry name" value="Type I PLP-dependent aspartate aminotransferase-like (Major domain)"/>
    <property type="match status" value="1"/>
</dbReference>
<dbReference type="Gene3D" id="3.90.105.10">
    <property type="entry name" value="Molybdopterin biosynthesis moea protein, domain 2"/>
    <property type="match status" value="1"/>
</dbReference>
<feature type="domain" description="Orn/Lys/Arg decarboxylase C-terminal" evidence="7">
    <location>
        <begin position="426"/>
        <end position="481"/>
    </location>
</feature>
<dbReference type="InterPro" id="IPR052357">
    <property type="entry name" value="Orn_Lys_Arg_decarboxylase-I"/>
</dbReference>
<evidence type="ECO:0000256" key="1">
    <source>
        <dbReference type="ARBA" id="ARBA00001933"/>
    </source>
</evidence>
<dbReference type="Pfam" id="PF01276">
    <property type="entry name" value="OKR_DC_1"/>
    <property type="match status" value="1"/>
</dbReference>
<dbReference type="GO" id="GO:0016831">
    <property type="term" value="F:carboxy-lyase activity"/>
    <property type="evidence" value="ECO:0007669"/>
    <property type="project" value="UniProtKB-KW"/>
</dbReference>
<dbReference type="AlphaFoldDB" id="A0A3D8PNK8"/>
<comment type="caution">
    <text evidence="8">The sequence shown here is derived from an EMBL/GenBank/DDBJ whole genome shotgun (WGS) entry which is preliminary data.</text>
</comment>
<dbReference type="InterPro" id="IPR008286">
    <property type="entry name" value="Prn/Lys/Arg_de-COase_C"/>
</dbReference>
<dbReference type="InterPro" id="IPR015424">
    <property type="entry name" value="PyrdxlP-dep_Trfase"/>
</dbReference>
<comment type="cofactor">
    <cofactor evidence="1">
        <name>pyridoxal 5'-phosphate</name>
        <dbReference type="ChEBI" id="CHEBI:597326"/>
    </cofactor>
</comment>
<accession>A0A3D8PNK8</accession>
<dbReference type="PANTHER" id="PTHR43277">
    <property type="entry name" value="ARGININE DECARBOXYLASE"/>
    <property type="match status" value="1"/>
</dbReference>
<dbReference type="Proteomes" id="UP000256520">
    <property type="component" value="Unassembled WGS sequence"/>
</dbReference>
<keyword evidence="4" id="KW-0663">Pyridoxal phosphate</keyword>
<dbReference type="InterPro" id="IPR015421">
    <property type="entry name" value="PyrdxlP-dep_Trfase_major"/>
</dbReference>
<dbReference type="Pfam" id="PF03711">
    <property type="entry name" value="OKR_DC_1_C"/>
    <property type="match status" value="1"/>
</dbReference>
<dbReference type="SUPFAM" id="SSF55904">
    <property type="entry name" value="Ornithine decarboxylase C-terminal domain"/>
    <property type="match status" value="1"/>
</dbReference>
<comment type="similarity">
    <text evidence="2">Belongs to the Orn/Lys/Arg decarboxylase class-I family.</text>
</comment>
<dbReference type="InterPro" id="IPR000310">
    <property type="entry name" value="Orn/Lys/Arg_deCO2ase_major_dom"/>
</dbReference>
<dbReference type="OrthoDB" id="9815233at2"/>
<dbReference type="RefSeq" id="WP_115750582.1">
    <property type="nucleotide sequence ID" value="NZ_PIOD01000016.1"/>
</dbReference>
<dbReference type="EMBL" id="PIOD01000016">
    <property type="protein sequence ID" value="RDW16828.1"/>
    <property type="molecule type" value="Genomic_DNA"/>
</dbReference>
<proteinExistence type="inferred from homology"/>
<keyword evidence="5" id="KW-0456">Lyase</keyword>
<gene>
    <name evidence="8" type="ORF">CWR45_14520</name>
</gene>
<evidence type="ECO:0000256" key="4">
    <source>
        <dbReference type="ARBA" id="ARBA00022898"/>
    </source>
</evidence>
<protein>
    <submittedName>
        <fullName evidence="8">Lysine decarboxylase</fullName>
    </submittedName>
</protein>
<evidence type="ECO:0000313" key="9">
    <source>
        <dbReference type="Proteomes" id="UP000256520"/>
    </source>
</evidence>
<keyword evidence="3" id="KW-0210">Decarboxylase</keyword>
<evidence type="ECO:0000259" key="7">
    <source>
        <dbReference type="Pfam" id="PF03711"/>
    </source>
</evidence>
<evidence type="ECO:0000256" key="5">
    <source>
        <dbReference type="ARBA" id="ARBA00023239"/>
    </source>
</evidence>
<feature type="domain" description="Orn/Lys/Arg decarboxylases family 1 pyridoxal-P attachment site" evidence="6">
    <location>
        <begin position="9"/>
        <end position="303"/>
    </location>
</feature>
<dbReference type="SUPFAM" id="SSF53383">
    <property type="entry name" value="PLP-dependent transferases"/>
    <property type="match status" value="1"/>
</dbReference>
<dbReference type="PANTHER" id="PTHR43277:SF3">
    <property type="entry name" value="DECARBOXYLASE, PUTATIVE-RELATED"/>
    <property type="match status" value="1"/>
</dbReference>
<name>A0A3D8PNK8_9BACI</name>
<keyword evidence="9" id="KW-1185">Reference proteome</keyword>
<evidence type="ECO:0000256" key="3">
    <source>
        <dbReference type="ARBA" id="ARBA00022793"/>
    </source>
</evidence>
<evidence type="ECO:0000259" key="6">
    <source>
        <dbReference type="Pfam" id="PF01276"/>
    </source>
</evidence>
<reference evidence="9" key="1">
    <citation type="submission" date="2017-11" db="EMBL/GenBank/DDBJ databases">
        <authorList>
            <person name="Zhu W."/>
        </authorList>
    </citation>
    <scope>NUCLEOTIDE SEQUENCE [LARGE SCALE GENOMIC DNA]</scope>
    <source>
        <strain evidence="9">CAU 1051</strain>
    </source>
</reference>
<evidence type="ECO:0000313" key="8">
    <source>
        <dbReference type="EMBL" id="RDW16828.1"/>
    </source>
</evidence>
<sequence length="500" mass="55556">MKLNQNKAPLLHKLNQFKDSNPISFHVPGHKNGTVFPDFARTSFDSILSIDYTELPGLDDLHAPTEAIAEAEELAADFFQADHTFFLVGGSTAGNLAMILATCTVGDKIIVQRNCHKSIMNGLELSGAKPVFIAPVYDEAVHRYTNPNIATLEEALKKHPDAKAVVLTYPDYFGKTYDLKQMVDLAHSYRLPVLVDEAHGVHLSLGDPFPSSALTLGADVVVQSAHKMAPAMTMASFLHFQSSLVSKEKIAHYLQIIQSSSPSYPLMASLDVARYYLATLSQKVKEATMQSVSAVRDIMSNFKEWDILPITEKDDPLKITFHVKHQNSAKEIATLFEKEQIYPELVTHNQILFIHGLSPFKDIPRLNSVVNRVTKQLIGELGTTENVQHTNNVNVLLNGAHCKKVANHATIDITIQNIQLIQELELSYQTMNQLQYVQVPFMQGIGEIAAEAVIPYPPGIPLILKGERITAAHVEIIEQLQEKGVRIQQRDQGIKIFGTR</sequence>
<dbReference type="InterPro" id="IPR036633">
    <property type="entry name" value="Prn/Lys/Arg_de-COase_C_sf"/>
</dbReference>
<organism evidence="8 9">
    <name type="scientific">Oceanobacillus chungangensis</name>
    <dbReference type="NCBI Taxonomy" id="1229152"/>
    <lineage>
        <taxon>Bacteria</taxon>
        <taxon>Bacillati</taxon>
        <taxon>Bacillota</taxon>
        <taxon>Bacilli</taxon>
        <taxon>Bacillales</taxon>
        <taxon>Bacillaceae</taxon>
        <taxon>Oceanobacillus</taxon>
    </lineage>
</organism>